<keyword evidence="3" id="KW-1185">Reference proteome</keyword>
<dbReference type="OrthoDB" id="8526978at2"/>
<comment type="caution">
    <text evidence="2">The sequence shown here is derived from an EMBL/GenBank/DDBJ whole genome shotgun (WGS) entry which is preliminary data.</text>
</comment>
<evidence type="ECO:0000313" key="2">
    <source>
        <dbReference type="EMBL" id="TWU19584.1"/>
    </source>
</evidence>
<reference evidence="2 3" key="1">
    <citation type="journal article" date="2020" name="Antonie Van Leeuwenhoek">
        <title>Rhodopirellula heiligendammensis sp. nov., Rhodopirellula pilleata sp. nov., and Rhodopirellula solitaria sp. nov. isolated from natural or artificial marine surfaces in Northern Germany and California, USA, and emended description of the genus Rhodopirellula.</title>
        <authorList>
            <person name="Kallscheuer N."/>
            <person name="Wiegand S."/>
            <person name="Jogler M."/>
            <person name="Boedeker C."/>
            <person name="Peeters S.H."/>
            <person name="Rast P."/>
            <person name="Heuer A."/>
            <person name="Jetten M.S.M."/>
            <person name="Rohde M."/>
            <person name="Jogler C."/>
        </authorList>
    </citation>
    <scope>NUCLEOTIDE SEQUENCE [LARGE SCALE GENOMIC DNA]</scope>
    <source>
        <strain evidence="2 3">Poly21</strain>
    </source>
</reference>
<gene>
    <name evidence="2" type="ORF">Poly21_17580</name>
</gene>
<dbReference type="InterPro" id="IPR001048">
    <property type="entry name" value="Asp/Glu/Uridylate_kinase"/>
</dbReference>
<feature type="domain" description="Aspartate/glutamate/uridylate kinase" evidence="1">
    <location>
        <begin position="12"/>
        <end position="165"/>
    </location>
</feature>
<dbReference type="EMBL" id="SJPU01000001">
    <property type="protein sequence ID" value="TWU19584.1"/>
    <property type="molecule type" value="Genomic_DNA"/>
</dbReference>
<dbReference type="AlphaFoldDB" id="A0A5C6C8E4"/>
<name>A0A5C6C8E4_9BACT</name>
<accession>A0A5C6C8E4</accession>
<dbReference type="SUPFAM" id="SSF53633">
    <property type="entry name" value="Carbamate kinase-like"/>
    <property type="match status" value="1"/>
</dbReference>
<keyword evidence="2" id="KW-0808">Transferase</keyword>
<evidence type="ECO:0000313" key="3">
    <source>
        <dbReference type="Proteomes" id="UP000319908"/>
    </source>
</evidence>
<evidence type="ECO:0000259" key="1">
    <source>
        <dbReference type="Pfam" id="PF00696"/>
    </source>
</evidence>
<dbReference type="GO" id="GO:0016301">
    <property type="term" value="F:kinase activity"/>
    <property type="evidence" value="ECO:0007669"/>
    <property type="project" value="UniProtKB-KW"/>
</dbReference>
<dbReference type="RefSeq" id="WP_146406364.1">
    <property type="nucleotide sequence ID" value="NZ_SJPU01000001.1"/>
</dbReference>
<sequence length="216" mass="23496">MSPNRAKMVSNLRVIKLGGSLLTLPTLSSQFQQWCRANPHPRSLIIVGGGGLVDAVRMIDRANPLREDFAHWVCIDLMQHSARLAHEILAGVGLIETANELQRFLAERHSPTALPNVSIVQIGLCFERCHPNMGLPESWDVTSDALAAAFAIMHGAQELVMMKSCDASGEGGQLESLVRAGVVDPHFAELAKSINHTHFVNLRALGSVQTPRKNLA</sequence>
<dbReference type="InterPro" id="IPR036393">
    <property type="entry name" value="AceGlu_kinase-like_sf"/>
</dbReference>
<proteinExistence type="predicted"/>
<protein>
    <submittedName>
        <fullName evidence="2">Amino acid kinase family protein</fullName>
    </submittedName>
</protein>
<dbReference type="Gene3D" id="3.40.1160.10">
    <property type="entry name" value="Acetylglutamate kinase-like"/>
    <property type="match status" value="1"/>
</dbReference>
<keyword evidence="2" id="KW-0418">Kinase</keyword>
<dbReference type="Proteomes" id="UP000319908">
    <property type="component" value="Unassembled WGS sequence"/>
</dbReference>
<dbReference type="Pfam" id="PF00696">
    <property type="entry name" value="AA_kinase"/>
    <property type="match status" value="1"/>
</dbReference>
<organism evidence="2 3">
    <name type="scientific">Allorhodopirellula heiligendammensis</name>
    <dbReference type="NCBI Taxonomy" id="2714739"/>
    <lineage>
        <taxon>Bacteria</taxon>
        <taxon>Pseudomonadati</taxon>
        <taxon>Planctomycetota</taxon>
        <taxon>Planctomycetia</taxon>
        <taxon>Pirellulales</taxon>
        <taxon>Pirellulaceae</taxon>
        <taxon>Allorhodopirellula</taxon>
    </lineage>
</organism>